<dbReference type="InParanoid" id="A0A165NPY7"/>
<reference evidence="1 2" key="1">
    <citation type="journal article" date="2016" name="Mol. Biol. Evol.">
        <title>Comparative Genomics of Early-Diverging Mushroom-Forming Fungi Provides Insights into the Origins of Lignocellulose Decay Capabilities.</title>
        <authorList>
            <person name="Nagy L.G."/>
            <person name="Riley R."/>
            <person name="Tritt A."/>
            <person name="Adam C."/>
            <person name="Daum C."/>
            <person name="Floudas D."/>
            <person name="Sun H."/>
            <person name="Yadav J.S."/>
            <person name="Pangilinan J."/>
            <person name="Larsson K.H."/>
            <person name="Matsuura K."/>
            <person name="Barry K."/>
            <person name="Labutti K."/>
            <person name="Kuo R."/>
            <person name="Ohm R.A."/>
            <person name="Bhattacharya S.S."/>
            <person name="Shirouzu T."/>
            <person name="Yoshinaga Y."/>
            <person name="Martin F.M."/>
            <person name="Grigoriev I.V."/>
            <person name="Hibbett D.S."/>
        </authorList>
    </citation>
    <scope>NUCLEOTIDE SEQUENCE [LARGE SCALE GENOMIC DNA]</scope>
    <source>
        <strain evidence="1 2">HHB12029</strain>
    </source>
</reference>
<dbReference type="Proteomes" id="UP000077266">
    <property type="component" value="Unassembled WGS sequence"/>
</dbReference>
<keyword evidence="2" id="KW-1185">Reference proteome</keyword>
<dbReference type="PROSITE" id="PS51257">
    <property type="entry name" value="PROKAR_LIPOPROTEIN"/>
    <property type="match status" value="1"/>
</dbReference>
<evidence type="ECO:0000313" key="2">
    <source>
        <dbReference type="Proteomes" id="UP000077266"/>
    </source>
</evidence>
<dbReference type="AlphaFoldDB" id="A0A165NPY7"/>
<organism evidence="1 2">
    <name type="scientific">Exidia glandulosa HHB12029</name>
    <dbReference type="NCBI Taxonomy" id="1314781"/>
    <lineage>
        <taxon>Eukaryota</taxon>
        <taxon>Fungi</taxon>
        <taxon>Dikarya</taxon>
        <taxon>Basidiomycota</taxon>
        <taxon>Agaricomycotina</taxon>
        <taxon>Agaricomycetes</taxon>
        <taxon>Auriculariales</taxon>
        <taxon>Exidiaceae</taxon>
        <taxon>Exidia</taxon>
    </lineage>
</organism>
<proteinExistence type="predicted"/>
<dbReference type="EMBL" id="KV425896">
    <property type="protein sequence ID" value="KZW01053.1"/>
    <property type="molecule type" value="Genomic_DNA"/>
</dbReference>
<protein>
    <submittedName>
        <fullName evidence="1">Uncharacterized protein</fullName>
    </submittedName>
</protein>
<sequence length="139" mass="15136">MLRTASPLRLYLTEMPDQSCSSIATTSCVHSRSMASLPLSAVPSEYSILLHRLGQVQLGRAVSSGLLLTAQRPALVFVPEADETLCHDLFSAINRTPVTAFMFSRRSHSNLPCSSASASAPPRSRITRMRPPKIRAIDV</sequence>
<gene>
    <name evidence="1" type="ORF">EXIGLDRAFT_99113</name>
</gene>
<evidence type="ECO:0000313" key="1">
    <source>
        <dbReference type="EMBL" id="KZW01053.1"/>
    </source>
</evidence>
<accession>A0A165NPY7</accession>
<name>A0A165NPY7_EXIGL</name>